<name>A9IUR9_BORPD</name>
<dbReference type="Gene3D" id="3.40.50.1000">
    <property type="entry name" value="HAD superfamily/HAD-like"/>
    <property type="match status" value="1"/>
</dbReference>
<dbReference type="AlphaFoldDB" id="A9IUR9"/>
<evidence type="ECO:0000313" key="3">
    <source>
        <dbReference type="Proteomes" id="UP000001225"/>
    </source>
</evidence>
<dbReference type="PANTHER" id="PTHR43316:SF3">
    <property type="entry name" value="HALOACID DEHALOGENASE, TYPE II (AFU_ORTHOLOGUE AFUA_2G07750)-RELATED"/>
    <property type="match status" value="1"/>
</dbReference>
<reference evidence="2 3" key="1">
    <citation type="journal article" date="2008" name="BMC Genomics">
        <title>The missing link: Bordetella petrii is endowed with both the metabolic versatility of environmental bacteria and virulence traits of pathogenic Bordetellae.</title>
        <authorList>
            <person name="Gross R."/>
            <person name="Guzman C.A."/>
            <person name="Sebaihia M."/>
            <person name="Martins Dos Santos V.A."/>
            <person name="Pieper D.H."/>
            <person name="Koebnik R."/>
            <person name="Lechner M."/>
            <person name="Bartels D."/>
            <person name="Buhrmester J."/>
            <person name="Choudhuri J.V."/>
            <person name="Ebensen T."/>
            <person name="Gaigalat L."/>
            <person name="Herrmann S."/>
            <person name="Khachane A.N."/>
            <person name="Larisch C."/>
            <person name="Link S."/>
            <person name="Linke B."/>
            <person name="Meyer F."/>
            <person name="Mormann S."/>
            <person name="Nakunst D."/>
            <person name="Rueckert C."/>
            <person name="Schneiker-Bekel S."/>
            <person name="Schulze K."/>
            <person name="Vorhoelter F.J."/>
            <person name="Yevsa T."/>
            <person name="Engle J.T."/>
            <person name="Goldman W.E."/>
            <person name="Puehler A."/>
            <person name="Goebel U.B."/>
            <person name="Goesmann A."/>
            <person name="Bloecker H."/>
            <person name="Kaiser O."/>
            <person name="Martinez-Arias R."/>
        </authorList>
    </citation>
    <scope>NUCLEOTIDE SEQUENCE [LARGE SCALE GENOMIC DNA]</scope>
    <source>
        <strain evidence="3">ATCC BAA-461 / DSM 12804 / CCUG 43448 / CIP 107267 / Se-1111R</strain>
    </source>
</reference>
<dbReference type="Pfam" id="PF00702">
    <property type="entry name" value="Hydrolase"/>
    <property type="match status" value="1"/>
</dbReference>
<organism evidence="2 3">
    <name type="scientific">Bordetella petrii (strain ATCC BAA-461 / DSM 12804 / CCUG 43448 / CIP 107267 / Se-1111R)</name>
    <dbReference type="NCBI Taxonomy" id="340100"/>
    <lineage>
        <taxon>Bacteria</taxon>
        <taxon>Pseudomonadati</taxon>
        <taxon>Pseudomonadota</taxon>
        <taxon>Betaproteobacteria</taxon>
        <taxon>Burkholderiales</taxon>
        <taxon>Alcaligenaceae</taxon>
        <taxon>Bordetella</taxon>
    </lineage>
</organism>
<dbReference type="CDD" id="cd02588">
    <property type="entry name" value="HAD_L2-DEX"/>
    <property type="match status" value="1"/>
</dbReference>
<keyword evidence="3" id="KW-1185">Reference proteome</keyword>
<dbReference type="KEGG" id="bpt:Bpet3236"/>
<gene>
    <name evidence="2" type="primary">hadL</name>
    <name evidence="2" type="ordered locus">Bpet3236</name>
</gene>
<dbReference type="InterPro" id="IPR006439">
    <property type="entry name" value="HAD-SF_hydro_IA"/>
</dbReference>
<dbReference type="STRING" id="94624.Bpet3236"/>
<evidence type="ECO:0000313" key="2">
    <source>
        <dbReference type="EMBL" id="CAP43578.1"/>
    </source>
</evidence>
<dbReference type="Proteomes" id="UP000001225">
    <property type="component" value="Chromosome"/>
</dbReference>
<dbReference type="EMBL" id="AM902716">
    <property type="protein sequence ID" value="CAP43578.1"/>
    <property type="molecule type" value="Genomic_DNA"/>
</dbReference>
<evidence type="ECO:0000256" key="1">
    <source>
        <dbReference type="ARBA" id="ARBA00022801"/>
    </source>
</evidence>
<dbReference type="PRINTS" id="PR00413">
    <property type="entry name" value="HADHALOGNASE"/>
</dbReference>
<dbReference type="NCBIfam" id="TIGR01493">
    <property type="entry name" value="HAD-SF-IA-v2"/>
    <property type="match status" value="1"/>
</dbReference>
<proteinExistence type="predicted"/>
<dbReference type="eggNOG" id="COG1011">
    <property type="taxonomic scope" value="Bacteria"/>
</dbReference>
<dbReference type="InterPro" id="IPR036412">
    <property type="entry name" value="HAD-like_sf"/>
</dbReference>
<dbReference type="PANTHER" id="PTHR43316">
    <property type="entry name" value="HYDROLASE, HALOACID DELAHOGENASE-RELATED"/>
    <property type="match status" value="1"/>
</dbReference>
<dbReference type="InterPro" id="IPR006328">
    <property type="entry name" value="2-HAD"/>
</dbReference>
<protein>
    <submittedName>
        <fullName evidence="2">2-haloalkanoic acid dehalogenase</fullName>
        <ecNumber evidence="2">3.8.1.2</ecNumber>
    </submittedName>
</protein>
<keyword evidence="1 2" id="KW-0378">Hydrolase</keyword>
<dbReference type="EC" id="3.8.1.2" evidence="2"/>
<dbReference type="InterPro" id="IPR051540">
    <property type="entry name" value="S-2-haloacid_dehalogenase"/>
</dbReference>
<dbReference type="Gene3D" id="1.10.150.750">
    <property type="match status" value="1"/>
</dbReference>
<sequence length="266" mass="28865">MPGGRSLDLQDGLPAQDLAGSQTEAVMAWNEVQALVFDVFGTVVDWRTGVAREAEPFLARHGQGRIEPLAFADAWRSHYGPSMQAVRSGQRPFVRLDVLHRENLEAALRDAGIDLAGVPAAELDALNLAWHRLDPWPDSVAGLARLKTRYIIAPLSNGNIRLMLDMAKRAGLPWDAILGAEVAQAYKPMPQAYLRTAEVLGLSPSQVCMVAAHNGDLAAARQCGLKTAFVRRPTEHGPGQAIDLHPEQDWDAVADDFNGLAEQLLG</sequence>
<dbReference type="InterPro" id="IPR023214">
    <property type="entry name" value="HAD_sf"/>
</dbReference>
<dbReference type="GO" id="GO:0018784">
    <property type="term" value="F:(S)-2-haloacid dehalogenase activity"/>
    <property type="evidence" value="ECO:0007669"/>
    <property type="project" value="UniProtKB-EC"/>
</dbReference>
<dbReference type="NCBIfam" id="TIGR01428">
    <property type="entry name" value="HAD_type_II"/>
    <property type="match status" value="1"/>
</dbReference>
<dbReference type="SUPFAM" id="SSF56784">
    <property type="entry name" value="HAD-like"/>
    <property type="match status" value="1"/>
</dbReference>
<accession>A9IUR9</accession>